<comment type="caution">
    <text evidence="1">The sequence shown here is derived from an EMBL/GenBank/DDBJ whole genome shotgun (WGS) entry which is preliminary data.</text>
</comment>
<sequence length="260" mass="28480">MSKPVFVLLHGAWHTPKCWEPLITALDAAGYESVAPALPSSNVTPVPSDWSGDIETIRKTVSDLVGEHDVAVVMHSFSGMTGGTALEGLDKQACASRGLKGGVVRLIYINAFLVREGFQHSPDGTRDNMIPEMKTDLEAGIVTVLPEDAKNMFYQDMDDATVAELAKDLRPHGLGTYWCTTTYAAWRYIPTTYIICTKDRDTTVAAVHYLIDTAKASGACKIDNVIEVEAGHSPFLSRPQWTAEAIITEARRHSKFLQLN</sequence>
<accession>A0ACC0CP23</accession>
<evidence type="ECO:0000313" key="2">
    <source>
        <dbReference type="Proteomes" id="UP001497680"/>
    </source>
</evidence>
<organism evidence="1 2">
    <name type="scientific">Hypoxylon rubiginosum</name>
    <dbReference type="NCBI Taxonomy" id="110542"/>
    <lineage>
        <taxon>Eukaryota</taxon>
        <taxon>Fungi</taxon>
        <taxon>Dikarya</taxon>
        <taxon>Ascomycota</taxon>
        <taxon>Pezizomycotina</taxon>
        <taxon>Sordariomycetes</taxon>
        <taxon>Xylariomycetidae</taxon>
        <taxon>Xylariales</taxon>
        <taxon>Hypoxylaceae</taxon>
        <taxon>Hypoxylon</taxon>
    </lineage>
</organism>
<keyword evidence="2" id="KW-1185">Reference proteome</keyword>
<dbReference type="Proteomes" id="UP001497680">
    <property type="component" value="Unassembled WGS sequence"/>
</dbReference>
<protein>
    <submittedName>
        <fullName evidence="1">Alpha/beta-hydrolase</fullName>
    </submittedName>
</protein>
<evidence type="ECO:0000313" key="1">
    <source>
        <dbReference type="EMBL" id="KAI6082174.1"/>
    </source>
</evidence>
<dbReference type="EMBL" id="MU394376">
    <property type="protein sequence ID" value="KAI6082174.1"/>
    <property type="molecule type" value="Genomic_DNA"/>
</dbReference>
<proteinExistence type="predicted"/>
<name>A0ACC0CP23_9PEZI</name>
<gene>
    <name evidence="1" type="ORF">F4821DRAFT_218948</name>
</gene>
<reference evidence="1 2" key="1">
    <citation type="journal article" date="2022" name="New Phytol.">
        <title>Ecological generalism drives hyperdiversity of secondary metabolite gene clusters in xylarialean endophytes.</title>
        <authorList>
            <person name="Franco M.E.E."/>
            <person name="Wisecaver J.H."/>
            <person name="Arnold A.E."/>
            <person name="Ju Y.M."/>
            <person name="Slot J.C."/>
            <person name="Ahrendt S."/>
            <person name="Moore L.P."/>
            <person name="Eastman K.E."/>
            <person name="Scott K."/>
            <person name="Konkel Z."/>
            <person name="Mondo S.J."/>
            <person name="Kuo A."/>
            <person name="Hayes R.D."/>
            <person name="Haridas S."/>
            <person name="Andreopoulos B."/>
            <person name="Riley R."/>
            <person name="LaButti K."/>
            <person name="Pangilinan J."/>
            <person name="Lipzen A."/>
            <person name="Amirebrahimi M."/>
            <person name="Yan J."/>
            <person name="Adam C."/>
            <person name="Keymanesh K."/>
            <person name="Ng V."/>
            <person name="Louie K."/>
            <person name="Northen T."/>
            <person name="Drula E."/>
            <person name="Henrissat B."/>
            <person name="Hsieh H.M."/>
            <person name="Youens-Clark K."/>
            <person name="Lutzoni F."/>
            <person name="Miadlikowska J."/>
            <person name="Eastwood D.C."/>
            <person name="Hamelin R.C."/>
            <person name="Grigoriev I.V."/>
            <person name="U'Ren J.M."/>
        </authorList>
    </citation>
    <scope>NUCLEOTIDE SEQUENCE [LARGE SCALE GENOMIC DNA]</scope>
    <source>
        <strain evidence="1 2">ER1909</strain>
    </source>
</reference>